<protein>
    <submittedName>
        <fullName evidence="3">DUF2807 domain-containing protein</fullName>
    </submittedName>
</protein>
<evidence type="ECO:0000313" key="4">
    <source>
        <dbReference type="Proteomes" id="UP001177769"/>
    </source>
</evidence>
<dbReference type="Gene3D" id="2.160.20.120">
    <property type="match status" value="1"/>
</dbReference>
<dbReference type="AlphaFoldDB" id="A0AA95NGG9"/>
<name>A0AA95NGG9_9BURK</name>
<dbReference type="PANTHER" id="PTHR39200:SF1">
    <property type="entry name" value="AUTO-TRANSPORTER ADHESIN HEAD GIN DOMAIN-CONTAINING PROTEIN-RELATED"/>
    <property type="match status" value="1"/>
</dbReference>
<evidence type="ECO:0000313" key="3">
    <source>
        <dbReference type="EMBL" id="WIT13108.1"/>
    </source>
</evidence>
<reference evidence="3" key="1">
    <citation type="submission" date="2023-01" db="EMBL/GenBank/DDBJ databases">
        <title>Whole genome sequence of Paucibacter sp. S2-9 isolated from pond sediment.</title>
        <authorList>
            <person name="Jung J.Y."/>
        </authorList>
    </citation>
    <scope>NUCLEOTIDE SEQUENCE</scope>
    <source>
        <strain evidence="3">S2-9</strain>
    </source>
</reference>
<proteinExistence type="predicted"/>
<keyword evidence="1" id="KW-0732">Signal</keyword>
<dbReference type="PANTHER" id="PTHR39200">
    <property type="entry name" value="HYPOTHETICAL EXPORTED PROTEIN"/>
    <property type="match status" value="1"/>
</dbReference>
<accession>A0AA95NGG9</accession>
<dbReference type="Pfam" id="PF10988">
    <property type="entry name" value="DUF2807"/>
    <property type="match status" value="1"/>
</dbReference>
<dbReference type="KEGG" id="pais:PFX98_05735"/>
<gene>
    <name evidence="3" type="ORF">PFX98_05735</name>
</gene>
<dbReference type="RefSeq" id="WP_285234214.1">
    <property type="nucleotide sequence ID" value="NZ_CP116346.1"/>
</dbReference>
<dbReference type="InterPro" id="IPR021255">
    <property type="entry name" value="DUF2807"/>
</dbReference>
<feature type="chain" id="PRO_5041646479" evidence="1">
    <location>
        <begin position="25"/>
        <end position="236"/>
    </location>
</feature>
<keyword evidence="4" id="KW-1185">Reference proteome</keyword>
<sequence>MSIAMRGTLVVGGLCCCLAAAAQANEGKLYTPGPFEKIAIGGAADVKLMQGNEDQVFIAGDADVQKGVRVSLEDNILTVQSREGWKFWTSSRLQISVTARKLSGISLAGAANLQAPGPLAAERLVVKLAGTGQARLDDVTADSLQFSMAGAGEAQASGRVRELSLHVAGKGRLQAENLQCQQANVTISGLGNATLWVQEELRIKIAGAGFIDYWGRPTVRPSVAGTSSIKGLGDKR</sequence>
<feature type="signal peptide" evidence="1">
    <location>
        <begin position="1"/>
        <end position="24"/>
    </location>
</feature>
<dbReference type="EMBL" id="CP116346">
    <property type="protein sequence ID" value="WIT13108.1"/>
    <property type="molecule type" value="Genomic_DNA"/>
</dbReference>
<evidence type="ECO:0000256" key="1">
    <source>
        <dbReference type="SAM" id="SignalP"/>
    </source>
</evidence>
<dbReference type="Proteomes" id="UP001177769">
    <property type="component" value="Chromosome"/>
</dbReference>
<feature type="domain" description="Putative auto-transporter adhesin head GIN" evidence="2">
    <location>
        <begin position="34"/>
        <end position="217"/>
    </location>
</feature>
<organism evidence="3 4">
    <name type="scientific">Paucibacter sediminis</name>
    <dbReference type="NCBI Taxonomy" id="3019553"/>
    <lineage>
        <taxon>Bacteria</taxon>
        <taxon>Pseudomonadati</taxon>
        <taxon>Pseudomonadota</taxon>
        <taxon>Betaproteobacteria</taxon>
        <taxon>Burkholderiales</taxon>
        <taxon>Sphaerotilaceae</taxon>
        <taxon>Roseateles</taxon>
    </lineage>
</organism>
<evidence type="ECO:0000259" key="2">
    <source>
        <dbReference type="Pfam" id="PF10988"/>
    </source>
</evidence>